<feature type="compositionally biased region" description="Acidic residues" evidence="1">
    <location>
        <begin position="319"/>
        <end position="336"/>
    </location>
</feature>
<proteinExistence type="predicted"/>
<feature type="region of interest" description="Disordered" evidence="1">
    <location>
        <begin position="122"/>
        <end position="143"/>
    </location>
</feature>
<organism evidence="2 3">
    <name type="scientific">Protopolystoma xenopodis</name>
    <dbReference type="NCBI Taxonomy" id="117903"/>
    <lineage>
        <taxon>Eukaryota</taxon>
        <taxon>Metazoa</taxon>
        <taxon>Spiralia</taxon>
        <taxon>Lophotrochozoa</taxon>
        <taxon>Platyhelminthes</taxon>
        <taxon>Monogenea</taxon>
        <taxon>Polyopisthocotylea</taxon>
        <taxon>Polystomatidea</taxon>
        <taxon>Polystomatidae</taxon>
        <taxon>Protopolystoma</taxon>
    </lineage>
</organism>
<protein>
    <submittedName>
        <fullName evidence="2">Uncharacterized protein</fullName>
    </submittedName>
</protein>
<comment type="caution">
    <text evidence="2">The sequence shown here is derived from an EMBL/GenBank/DDBJ whole genome shotgun (WGS) entry which is preliminary data.</text>
</comment>
<gene>
    <name evidence="2" type="ORF">PXEA_LOCUS27467</name>
</gene>
<keyword evidence="3" id="KW-1185">Reference proteome</keyword>
<feature type="region of interest" description="Disordered" evidence="1">
    <location>
        <begin position="289"/>
        <end position="442"/>
    </location>
</feature>
<dbReference type="AlphaFoldDB" id="A0A3S5CSY0"/>
<feature type="compositionally biased region" description="Low complexity" evidence="1">
    <location>
        <begin position="122"/>
        <end position="137"/>
    </location>
</feature>
<reference evidence="2" key="1">
    <citation type="submission" date="2018-11" db="EMBL/GenBank/DDBJ databases">
        <authorList>
            <consortium name="Pathogen Informatics"/>
        </authorList>
    </citation>
    <scope>NUCLEOTIDE SEQUENCE</scope>
</reference>
<dbReference type="EMBL" id="CAAALY010246851">
    <property type="protein sequence ID" value="VEL34027.1"/>
    <property type="molecule type" value="Genomic_DNA"/>
</dbReference>
<feature type="compositionally biased region" description="Low complexity" evidence="1">
    <location>
        <begin position="395"/>
        <end position="405"/>
    </location>
</feature>
<evidence type="ECO:0000256" key="1">
    <source>
        <dbReference type="SAM" id="MobiDB-lite"/>
    </source>
</evidence>
<name>A0A3S5CSY0_9PLAT</name>
<sequence>MSPVVPATISTLCGTAASTTPVSSFSFCSPSSYSTCLSSAASGLASSFMPNFFRTPPTGLSRSFLLLAPSQQGLLPVATSHSGLAATAATVSPTLSASLSVASNASPASCCFSLSGQTTLPVPSSPSQPFSPTGTSSDQRANSSVTITAGPQFPFASAQIHPFLQASGPPELPTSLTLLDPHSPGLAGAPCDIAFLPDSILYQRQAHIPHPTSGDALFFRPPTPFALSTALLSEAGLPSGPAALHQPAAASSQLTELTSALYTLAPTSGRLDAARGLVYGRRGREMPEAEVAAGSRGWQQKKPRRGHSSWLCGTAESEGREDEQAEAVDECDEEDEERRSEHRQKQLHRGLSTKEEEKEYSSSTIGANLEGQKFSTHHHQRQQQQQQHHHHHHPNYQQQQQQQQQRFSVGESSSLPASLTTHGITWLPRPDPGALSEAEERRSRRIPLEGLVSLSEYPTPWSPGLLSWASRHPVGVDMVVSQSSRCVMP</sequence>
<accession>A0A3S5CSY0</accession>
<evidence type="ECO:0000313" key="3">
    <source>
        <dbReference type="Proteomes" id="UP000784294"/>
    </source>
</evidence>
<feature type="compositionally biased region" description="Basic residues" evidence="1">
    <location>
        <begin position="375"/>
        <end position="394"/>
    </location>
</feature>
<dbReference type="Proteomes" id="UP000784294">
    <property type="component" value="Unassembled WGS sequence"/>
</dbReference>
<evidence type="ECO:0000313" key="2">
    <source>
        <dbReference type="EMBL" id="VEL34027.1"/>
    </source>
</evidence>
<feature type="compositionally biased region" description="Polar residues" evidence="1">
    <location>
        <begin position="406"/>
        <end position="423"/>
    </location>
</feature>